<evidence type="ECO:0000313" key="8">
    <source>
        <dbReference type="EMBL" id="GGC27982.1"/>
    </source>
</evidence>
<dbReference type="Pfam" id="PF02618">
    <property type="entry name" value="YceG"/>
    <property type="match status" value="1"/>
</dbReference>
<accession>A0ABQ1LT83</accession>
<evidence type="ECO:0000256" key="3">
    <source>
        <dbReference type="ARBA" id="ARBA00022989"/>
    </source>
</evidence>
<comment type="function">
    <text evidence="7">Functions as a peptidoglycan terminase that cleaves nascent peptidoglycan strands endolytically to terminate their elongation.</text>
</comment>
<dbReference type="InterPro" id="IPR003770">
    <property type="entry name" value="MLTG-like"/>
</dbReference>
<evidence type="ECO:0000313" key="9">
    <source>
        <dbReference type="Proteomes" id="UP000637769"/>
    </source>
</evidence>
<evidence type="ECO:0000256" key="1">
    <source>
        <dbReference type="ARBA" id="ARBA00022475"/>
    </source>
</evidence>
<dbReference type="RefSeq" id="WP_188425892.1">
    <property type="nucleotide sequence ID" value="NZ_BMCH01000003.1"/>
</dbReference>
<protein>
    <recommendedName>
        <fullName evidence="7">Endolytic murein transglycosylase</fullName>
        <ecNumber evidence="7">4.2.2.29</ecNumber>
    </recommendedName>
    <alternativeName>
        <fullName evidence="7">Peptidoglycan lytic transglycosylase</fullName>
    </alternativeName>
    <alternativeName>
        <fullName evidence="7">Peptidoglycan polymerization terminase</fullName>
    </alternativeName>
</protein>
<organism evidence="8 9">
    <name type="scientific">Asaia siamensis</name>
    <dbReference type="NCBI Taxonomy" id="110479"/>
    <lineage>
        <taxon>Bacteria</taxon>
        <taxon>Pseudomonadati</taxon>
        <taxon>Pseudomonadota</taxon>
        <taxon>Alphaproteobacteria</taxon>
        <taxon>Acetobacterales</taxon>
        <taxon>Acetobacteraceae</taxon>
        <taxon>Asaia</taxon>
    </lineage>
</organism>
<gene>
    <name evidence="7" type="primary">mltG</name>
    <name evidence="8" type="ORF">GCM10007207_11790</name>
</gene>
<dbReference type="EMBL" id="BMCH01000003">
    <property type="protein sequence ID" value="GGC27982.1"/>
    <property type="molecule type" value="Genomic_DNA"/>
</dbReference>
<dbReference type="NCBIfam" id="TIGR00247">
    <property type="entry name" value="endolytic transglycosylase MltG"/>
    <property type="match status" value="1"/>
</dbReference>
<evidence type="ECO:0000256" key="7">
    <source>
        <dbReference type="HAMAP-Rule" id="MF_02065"/>
    </source>
</evidence>
<keyword evidence="1 7" id="KW-1003">Cell membrane</keyword>
<keyword evidence="5 7" id="KW-0456">Lyase</keyword>
<evidence type="ECO:0000256" key="2">
    <source>
        <dbReference type="ARBA" id="ARBA00022692"/>
    </source>
</evidence>
<keyword evidence="9" id="KW-1185">Reference proteome</keyword>
<sequence length="335" mass="35827">MKRVFLALFLLLVLAGAGGAAALWLFAHRPGPLQNPVDHVVPHGSTVMIAHDLASAGIIPGGSMSERQFRLIARLTRSHGALHAAELHFATGASILDVLDVLRHGTPVSHHLTIPEGRTARQIATLIAQDPLLTGPMPAIEEGALLPQTIAYERGEPRAQIVHRLEALMTQALARVWAGREPDPVLNTPRDLLVLASIVERETGDDAERPQVARVFLNRLALGMKLQSDPTAIYDLSEGLGVLDHPVTHDDLHVAGPHNTYEIAALPPGPICSPGLAALNAVAHPATGDMLYFVADGTGKHGFSHDLHEHNTRIEALRALRAGQTGQGKTPSHHP</sequence>
<dbReference type="Gene3D" id="3.30.160.60">
    <property type="entry name" value="Classic Zinc Finger"/>
    <property type="match status" value="1"/>
</dbReference>
<comment type="similarity">
    <text evidence="7">Belongs to the transglycosylase MltG family.</text>
</comment>
<comment type="caution">
    <text evidence="8">The sequence shown here is derived from an EMBL/GenBank/DDBJ whole genome shotgun (WGS) entry which is preliminary data.</text>
</comment>
<keyword evidence="7" id="KW-0997">Cell inner membrane</keyword>
<keyword evidence="6 7" id="KW-0961">Cell wall biogenesis/degradation</keyword>
<evidence type="ECO:0000256" key="4">
    <source>
        <dbReference type="ARBA" id="ARBA00023136"/>
    </source>
</evidence>
<name>A0ABQ1LT83_9PROT</name>
<reference evidence="9" key="1">
    <citation type="journal article" date="2019" name="Int. J. Syst. Evol. Microbiol.">
        <title>The Global Catalogue of Microorganisms (GCM) 10K type strain sequencing project: providing services to taxonomists for standard genome sequencing and annotation.</title>
        <authorList>
            <consortium name="The Broad Institute Genomics Platform"/>
            <consortium name="The Broad Institute Genome Sequencing Center for Infectious Disease"/>
            <person name="Wu L."/>
            <person name="Ma J."/>
        </authorList>
    </citation>
    <scope>NUCLEOTIDE SEQUENCE [LARGE SCALE GENOMIC DNA]</scope>
    <source>
        <strain evidence="9">CCM 7132</strain>
    </source>
</reference>
<evidence type="ECO:0000256" key="6">
    <source>
        <dbReference type="ARBA" id="ARBA00023316"/>
    </source>
</evidence>
<keyword evidence="2 7" id="KW-0812">Transmembrane</keyword>
<dbReference type="HAMAP" id="MF_02065">
    <property type="entry name" value="MltG"/>
    <property type="match status" value="1"/>
</dbReference>
<dbReference type="PANTHER" id="PTHR30518">
    <property type="entry name" value="ENDOLYTIC MUREIN TRANSGLYCOSYLASE"/>
    <property type="match status" value="1"/>
</dbReference>
<proteinExistence type="inferred from homology"/>
<dbReference type="EC" id="4.2.2.29" evidence="7"/>
<evidence type="ECO:0000256" key="5">
    <source>
        <dbReference type="ARBA" id="ARBA00023239"/>
    </source>
</evidence>
<dbReference type="CDD" id="cd08010">
    <property type="entry name" value="MltG_like"/>
    <property type="match status" value="1"/>
</dbReference>
<feature type="site" description="Important for catalytic activity" evidence="7">
    <location>
        <position position="202"/>
    </location>
</feature>
<keyword evidence="4 7" id="KW-0472">Membrane</keyword>
<dbReference type="Proteomes" id="UP000637769">
    <property type="component" value="Unassembled WGS sequence"/>
</dbReference>
<dbReference type="PANTHER" id="PTHR30518:SF2">
    <property type="entry name" value="ENDOLYTIC MUREIN TRANSGLYCOSYLASE"/>
    <property type="match status" value="1"/>
</dbReference>
<comment type="catalytic activity">
    <reaction evidence="7">
        <text>a peptidoglycan chain = a peptidoglycan chain with N-acetyl-1,6-anhydromuramyl-[peptide] at the reducing end + a peptidoglycan chain with N-acetylglucosamine at the non-reducing end.</text>
        <dbReference type="EC" id="4.2.2.29"/>
    </reaction>
</comment>
<keyword evidence="3 7" id="KW-1133">Transmembrane helix</keyword>